<sequence>MVGLRNSWRLIFARDPDSVLGGVIVEDPAIISSHQILEKLPAVRVKEERLTDVRSTLFLEAREAVGDPSSEDSVVAEIVEMAYDGGIATYECSRQFTSGRFGIRLNSTQQFVLIYE</sequence>
<dbReference type="EMBL" id="LIAE01010647">
    <property type="protein sequence ID" value="PAV57281.1"/>
    <property type="molecule type" value="Genomic_DNA"/>
</dbReference>
<organism evidence="1 2">
    <name type="scientific">Diploscapter pachys</name>
    <dbReference type="NCBI Taxonomy" id="2018661"/>
    <lineage>
        <taxon>Eukaryota</taxon>
        <taxon>Metazoa</taxon>
        <taxon>Ecdysozoa</taxon>
        <taxon>Nematoda</taxon>
        <taxon>Chromadorea</taxon>
        <taxon>Rhabditida</taxon>
        <taxon>Rhabditina</taxon>
        <taxon>Rhabditomorpha</taxon>
        <taxon>Rhabditoidea</taxon>
        <taxon>Rhabditidae</taxon>
        <taxon>Diploscapter</taxon>
    </lineage>
</organism>
<evidence type="ECO:0000313" key="2">
    <source>
        <dbReference type="Proteomes" id="UP000218231"/>
    </source>
</evidence>
<protein>
    <submittedName>
        <fullName evidence="1">Uncharacterized protein</fullName>
    </submittedName>
</protein>
<reference evidence="1 2" key="1">
    <citation type="journal article" date="2017" name="Curr. Biol.">
        <title>Genome architecture and evolution of a unichromosomal asexual nematode.</title>
        <authorList>
            <person name="Fradin H."/>
            <person name="Zegar C."/>
            <person name="Gutwein M."/>
            <person name="Lucas J."/>
            <person name="Kovtun M."/>
            <person name="Corcoran D."/>
            <person name="Baugh L.R."/>
            <person name="Kiontke K."/>
            <person name="Gunsalus K."/>
            <person name="Fitch D.H."/>
            <person name="Piano F."/>
        </authorList>
    </citation>
    <scope>NUCLEOTIDE SEQUENCE [LARGE SCALE GENOMIC DNA]</scope>
    <source>
        <strain evidence="1">PF1309</strain>
    </source>
</reference>
<accession>A0A2A2J6H0</accession>
<gene>
    <name evidence="1" type="ORF">WR25_25767</name>
</gene>
<evidence type="ECO:0000313" key="1">
    <source>
        <dbReference type="EMBL" id="PAV57281.1"/>
    </source>
</evidence>
<dbReference type="AlphaFoldDB" id="A0A2A2J6H0"/>
<name>A0A2A2J6H0_9BILA</name>
<comment type="caution">
    <text evidence="1">The sequence shown here is derived from an EMBL/GenBank/DDBJ whole genome shotgun (WGS) entry which is preliminary data.</text>
</comment>
<keyword evidence="2" id="KW-1185">Reference proteome</keyword>
<proteinExistence type="predicted"/>
<dbReference type="Proteomes" id="UP000218231">
    <property type="component" value="Unassembled WGS sequence"/>
</dbReference>